<gene>
    <name evidence="1" type="ORF">HMPREF1991_03128</name>
</gene>
<keyword evidence="2" id="KW-1185">Reference proteome</keyword>
<reference evidence="1 2" key="1">
    <citation type="submission" date="2013-08" db="EMBL/GenBank/DDBJ databases">
        <authorList>
            <person name="Weinstock G."/>
            <person name="Sodergren E."/>
            <person name="Wylie T."/>
            <person name="Fulton L."/>
            <person name="Fulton R."/>
            <person name="Fronick C."/>
            <person name="O'Laughlin M."/>
            <person name="Godfrey J."/>
            <person name="Miner T."/>
            <person name="Herter B."/>
            <person name="Appelbaum E."/>
            <person name="Cordes M."/>
            <person name="Lek S."/>
            <person name="Wollam A."/>
            <person name="Pepin K.H."/>
            <person name="Palsikar V.B."/>
            <person name="Mitreva M."/>
            <person name="Wilson R.K."/>
        </authorList>
    </citation>
    <scope>NUCLEOTIDE SEQUENCE [LARGE SCALE GENOMIC DNA]</scope>
    <source>
        <strain evidence="1 2">ATCC 15930</strain>
    </source>
</reference>
<organism evidence="1 2">
    <name type="scientific">Hoylesella loescheii DSM 19665 = JCM 12249 = ATCC 15930</name>
    <dbReference type="NCBI Taxonomy" id="1122985"/>
    <lineage>
        <taxon>Bacteria</taxon>
        <taxon>Pseudomonadati</taxon>
        <taxon>Bacteroidota</taxon>
        <taxon>Bacteroidia</taxon>
        <taxon>Bacteroidales</taxon>
        <taxon>Prevotellaceae</taxon>
        <taxon>Hoylesella</taxon>
    </lineage>
</organism>
<evidence type="ECO:0000313" key="2">
    <source>
        <dbReference type="Proteomes" id="UP000027442"/>
    </source>
</evidence>
<dbReference type="PATRIC" id="fig|1122985.7.peg.3239"/>
<dbReference type="EMBL" id="JNGW01000137">
    <property type="protein sequence ID" value="KDR50821.1"/>
    <property type="molecule type" value="Genomic_DNA"/>
</dbReference>
<sequence length="44" mass="4819">MGACRRVGGFQCRKLACFLCCLDLLSVGFVLEDVLFCVDTMGEV</sequence>
<proteinExistence type="predicted"/>
<protein>
    <submittedName>
        <fullName evidence="1">Uncharacterized protein</fullName>
    </submittedName>
</protein>
<dbReference type="AlphaFoldDB" id="A0A069QLV3"/>
<comment type="caution">
    <text evidence="1">The sequence shown here is derived from an EMBL/GenBank/DDBJ whole genome shotgun (WGS) entry which is preliminary data.</text>
</comment>
<name>A0A069QLV3_HOYLO</name>
<dbReference type="HOGENOM" id="CLU_3220383_0_0_10"/>
<evidence type="ECO:0000313" key="1">
    <source>
        <dbReference type="EMBL" id="KDR50821.1"/>
    </source>
</evidence>
<dbReference type="Proteomes" id="UP000027442">
    <property type="component" value="Unassembled WGS sequence"/>
</dbReference>
<accession>A0A069QLV3</accession>